<evidence type="ECO:0000256" key="1">
    <source>
        <dbReference type="ARBA" id="ARBA00004123"/>
    </source>
</evidence>
<reference evidence="5" key="2">
    <citation type="submission" date="2023-05" db="EMBL/GenBank/DDBJ databases">
        <authorList>
            <person name="Schelkunov M.I."/>
        </authorList>
    </citation>
    <scope>NUCLEOTIDE SEQUENCE</scope>
    <source>
        <strain evidence="5">Hsosn_3</strain>
        <tissue evidence="5">Leaf</tissue>
    </source>
</reference>
<feature type="domain" description="Zinc finger LSD1-type" evidence="4">
    <location>
        <begin position="565"/>
        <end position="589"/>
    </location>
</feature>
<dbReference type="GO" id="GO:0005634">
    <property type="term" value="C:nucleus"/>
    <property type="evidence" value="ECO:0007669"/>
    <property type="project" value="UniProtKB-SubCell"/>
</dbReference>
<dbReference type="PANTHER" id="PTHR31747:SF17">
    <property type="entry name" value="PROTEIN LOL2"/>
    <property type="match status" value="1"/>
</dbReference>
<reference evidence="5" key="1">
    <citation type="submission" date="2023-02" db="EMBL/GenBank/DDBJ databases">
        <title>Genome of toxic invasive species Heracleum sosnowskyi carries increased number of genes despite the absence of recent whole-genome duplications.</title>
        <authorList>
            <person name="Schelkunov M."/>
            <person name="Shtratnikova V."/>
            <person name="Makarenko M."/>
            <person name="Klepikova A."/>
            <person name="Omelchenko D."/>
            <person name="Novikova G."/>
            <person name="Obukhova E."/>
            <person name="Bogdanov V."/>
            <person name="Penin A."/>
            <person name="Logacheva M."/>
        </authorList>
    </citation>
    <scope>NUCLEOTIDE SEQUENCE</scope>
    <source>
        <strain evidence="5">Hsosn_3</strain>
        <tissue evidence="5">Leaf</tissue>
    </source>
</reference>
<proteinExistence type="predicted"/>
<evidence type="ECO:0000259" key="4">
    <source>
        <dbReference type="Pfam" id="PF06943"/>
    </source>
</evidence>
<gene>
    <name evidence="5" type="ORF">POM88_025497</name>
</gene>
<feature type="compositionally biased region" description="Pro residues" evidence="3">
    <location>
        <begin position="24"/>
        <end position="33"/>
    </location>
</feature>
<name>A0AAD8MNX3_9APIA</name>
<evidence type="ECO:0000313" key="6">
    <source>
        <dbReference type="Proteomes" id="UP001237642"/>
    </source>
</evidence>
<dbReference type="AlphaFoldDB" id="A0AAD8MNX3"/>
<evidence type="ECO:0000256" key="3">
    <source>
        <dbReference type="SAM" id="MobiDB-lite"/>
    </source>
</evidence>
<feature type="domain" description="Zinc finger LSD1-type" evidence="4">
    <location>
        <begin position="527"/>
        <end position="551"/>
    </location>
</feature>
<feature type="compositionally biased region" description="Basic and acidic residues" evidence="3">
    <location>
        <begin position="95"/>
        <end position="110"/>
    </location>
</feature>
<feature type="compositionally biased region" description="Basic and acidic residues" evidence="3">
    <location>
        <begin position="366"/>
        <end position="400"/>
    </location>
</feature>
<comment type="subcellular location">
    <subcellularLocation>
        <location evidence="1">Nucleus</location>
    </subcellularLocation>
</comment>
<feature type="compositionally biased region" description="Acidic residues" evidence="3">
    <location>
        <begin position="48"/>
        <end position="60"/>
    </location>
</feature>
<feature type="region of interest" description="Disordered" evidence="3">
    <location>
        <begin position="457"/>
        <end position="516"/>
    </location>
</feature>
<accession>A0AAD8MNX3</accession>
<dbReference type="Pfam" id="PF06943">
    <property type="entry name" value="zf-LSD1"/>
    <property type="match status" value="2"/>
</dbReference>
<keyword evidence="6" id="KW-1185">Reference proteome</keyword>
<feature type="region of interest" description="Disordered" evidence="3">
    <location>
        <begin position="1"/>
        <end position="150"/>
    </location>
</feature>
<feature type="region of interest" description="Disordered" evidence="3">
    <location>
        <begin position="353"/>
        <end position="414"/>
    </location>
</feature>
<dbReference type="PANTHER" id="PTHR31747">
    <property type="entry name" value="PROTEIN LSD1"/>
    <property type="match status" value="1"/>
</dbReference>
<dbReference type="EMBL" id="JAUIZM010000006">
    <property type="protein sequence ID" value="KAK1378753.1"/>
    <property type="molecule type" value="Genomic_DNA"/>
</dbReference>
<feature type="compositionally biased region" description="Pro residues" evidence="3">
    <location>
        <begin position="489"/>
        <end position="502"/>
    </location>
</feature>
<keyword evidence="2" id="KW-0539">Nucleus</keyword>
<evidence type="ECO:0000313" key="5">
    <source>
        <dbReference type="EMBL" id="KAK1378753.1"/>
    </source>
</evidence>
<evidence type="ECO:0000256" key="2">
    <source>
        <dbReference type="ARBA" id="ARBA00023242"/>
    </source>
</evidence>
<dbReference type="Proteomes" id="UP001237642">
    <property type="component" value="Unassembled WGS sequence"/>
</dbReference>
<feature type="region of interest" description="Disordered" evidence="3">
    <location>
        <begin position="255"/>
        <end position="290"/>
    </location>
</feature>
<organism evidence="5 6">
    <name type="scientific">Heracleum sosnowskyi</name>
    <dbReference type="NCBI Taxonomy" id="360622"/>
    <lineage>
        <taxon>Eukaryota</taxon>
        <taxon>Viridiplantae</taxon>
        <taxon>Streptophyta</taxon>
        <taxon>Embryophyta</taxon>
        <taxon>Tracheophyta</taxon>
        <taxon>Spermatophyta</taxon>
        <taxon>Magnoliopsida</taxon>
        <taxon>eudicotyledons</taxon>
        <taxon>Gunneridae</taxon>
        <taxon>Pentapetalae</taxon>
        <taxon>asterids</taxon>
        <taxon>campanulids</taxon>
        <taxon>Apiales</taxon>
        <taxon>Apiaceae</taxon>
        <taxon>Apioideae</taxon>
        <taxon>apioid superclade</taxon>
        <taxon>Tordylieae</taxon>
        <taxon>Tordyliinae</taxon>
        <taxon>Heracleum</taxon>
    </lineage>
</organism>
<sequence length="616" mass="68366">MVEDGTPLVVPPDWEMVETEEPRPPTPPTPSLPFSPTQDIHMKIEQLEVQEEDEEEEDDGPPPGWNIIPQLQTNAGNKNMDDDDDEGPPPGWDFMPKREQLSGHKNKGIEEDSQPTGWHFVSLPELERENDHQDIEEDGPPPGWPSMPQTKRNIMIDKKEIEVGTELGAHVLPSPQIRMRCELEAVEAKEIGIQHETSSIDLLQPLVEYKQGNEEAQPGMNPNLLPQSQVTSPMVPPLPLRISDTDIKCEQEVADEEGPPGWHSVEPNKTNSEQEDIKEGVSCGWTSPEKTNTELQKDMIIEQGAEEGPPPGWNSIGKNNIDSEHQDVKEGASHGRTSPEKNKTELEKQDILGAVEEGPPPGWHSIQKDKISSEHQDIKGASHAFRSPEKPKTELEKQDTVDEGPPPGWNHMTLPQSKIGNEHQEIKIEGSPHDLHLDPPSLPKLDSIKVDIGEETPQSMPNSVCQQPKMGHGQQEVKEERFQPGSNSMPPPSPQIQPPMPTTTPLSTASRRPTQSGSHIEMCQMVCGSCRRLLSYARGAKYVKCSCCQTVNLVLEAHQVGQVKCGGCEVLLMYQFGANAVQCASCRHVTEIVVQNRRPPLSLQQARGRRHGISTR</sequence>
<dbReference type="InterPro" id="IPR040319">
    <property type="entry name" value="LSD1-like"/>
</dbReference>
<feature type="compositionally biased region" description="Polar residues" evidence="3">
    <location>
        <begin position="457"/>
        <end position="466"/>
    </location>
</feature>
<comment type="caution">
    <text evidence="5">The sequence shown here is derived from an EMBL/GenBank/DDBJ whole genome shotgun (WGS) entry which is preliminary data.</text>
</comment>
<protein>
    <recommendedName>
        <fullName evidence="4">Zinc finger LSD1-type domain-containing protein</fullName>
    </recommendedName>
</protein>
<dbReference type="InterPro" id="IPR005735">
    <property type="entry name" value="Znf_LSD1"/>
</dbReference>
<dbReference type="NCBIfam" id="TIGR01053">
    <property type="entry name" value="LSD1"/>
    <property type="match status" value="2"/>
</dbReference>
<feature type="compositionally biased region" description="Polar residues" evidence="3">
    <location>
        <begin position="506"/>
        <end position="516"/>
    </location>
</feature>